<feature type="transmembrane region" description="Helical" evidence="1">
    <location>
        <begin position="26"/>
        <end position="47"/>
    </location>
</feature>
<comment type="caution">
    <text evidence="2">The sequence shown here is derived from an EMBL/GenBank/DDBJ whole genome shotgun (WGS) entry which is preliminary data.</text>
</comment>
<keyword evidence="1" id="KW-0472">Membrane</keyword>
<evidence type="ECO:0000313" key="3">
    <source>
        <dbReference type="Proteomes" id="UP001629244"/>
    </source>
</evidence>
<evidence type="ECO:0000256" key="1">
    <source>
        <dbReference type="SAM" id="Phobius"/>
    </source>
</evidence>
<sequence length="172" mass="18614">MTDTAPTPDDDGNALRFFYHRGVAPMLWALMAISLVELGVVHLLVALLWSGTAALALSVVTLAGLGWMVWQLRQMPRRPVLLDADGLWMRVGTIRSIRVPTAAIAGVRTAIDPAIRRDRSVLRLSLLSHPNVVVALNAPLSEGRPISAIAHRLDDPDAFVAAIEALGHGHDR</sequence>
<dbReference type="Proteomes" id="UP001629244">
    <property type="component" value="Unassembled WGS sequence"/>
</dbReference>
<dbReference type="RefSeq" id="WP_408079848.1">
    <property type="nucleotide sequence ID" value="NZ_JBELQC010000003.1"/>
</dbReference>
<keyword evidence="1" id="KW-1133">Transmembrane helix</keyword>
<keyword evidence="3" id="KW-1185">Reference proteome</keyword>
<accession>A0ABW8YS94</accession>
<gene>
    <name evidence="2" type="ORF">ABS767_15130</name>
</gene>
<name>A0ABW8YS94_9SPHN</name>
<organism evidence="2 3">
    <name type="scientific">Sphingomonas plantiphila</name>
    <dbReference type="NCBI Taxonomy" id="3163295"/>
    <lineage>
        <taxon>Bacteria</taxon>
        <taxon>Pseudomonadati</taxon>
        <taxon>Pseudomonadota</taxon>
        <taxon>Alphaproteobacteria</taxon>
        <taxon>Sphingomonadales</taxon>
        <taxon>Sphingomonadaceae</taxon>
        <taxon>Sphingomonas</taxon>
    </lineage>
</organism>
<dbReference type="EMBL" id="JBELQC010000003">
    <property type="protein sequence ID" value="MFL9842302.1"/>
    <property type="molecule type" value="Genomic_DNA"/>
</dbReference>
<keyword evidence="1" id="KW-0812">Transmembrane</keyword>
<evidence type="ECO:0000313" key="2">
    <source>
        <dbReference type="EMBL" id="MFL9842302.1"/>
    </source>
</evidence>
<proteinExistence type="predicted"/>
<evidence type="ECO:0008006" key="4">
    <source>
        <dbReference type="Google" id="ProtNLM"/>
    </source>
</evidence>
<reference evidence="2 3" key="1">
    <citation type="submission" date="2024-06" db="EMBL/GenBank/DDBJ databases">
        <authorList>
            <person name="Kaempfer P."/>
            <person name="Viver T."/>
        </authorList>
    </citation>
    <scope>NUCLEOTIDE SEQUENCE [LARGE SCALE GENOMIC DNA]</scope>
    <source>
        <strain evidence="2 3">ST-64</strain>
    </source>
</reference>
<protein>
    <recommendedName>
        <fullName evidence="4">PH domain-containing protein</fullName>
    </recommendedName>
</protein>
<feature type="transmembrane region" description="Helical" evidence="1">
    <location>
        <begin position="53"/>
        <end position="70"/>
    </location>
</feature>